<protein>
    <submittedName>
        <fullName evidence="8">PPM-type phosphatase domain-containing protein</fullName>
    </submittedName>
</protein>
<dbReference type="InterPro" id="IPR000222">
    <property type="entry name" value="PP2C_BS"/>
</dbReference>
<dbReference type="GO" id="GO:0046872">
    <property type="term" value="F:metal ion binding"/>
    <property type="evidence" value="ECO:0007669"/>
    <property type="project" value="UniProtKB-KW"/>
</dbReference>
<sequence length="440" mass="49274">MHELESEMQFQRSFESYVAKLGDGAHLDDNLSSSNGNGISVRCPSTSVNSEEAPAEGLRIALQHFSQSFNLCDALWLAAEVFGKYALPHVLLWYGSDEERTKGDDKMLPQTTFYPSVTKNHSIHEIDSMVFHKRVIAELRNVLLEVKDAIVSHYSVSPPTCRMIFSSESARNRRRKLEDRITAIPRLSVLYPNKMWVEVFSVFKGAAVFALLLAFRRRLNQRHDQTWILLEKNFGDLSVFCIFDGHAGSECAAYMSTHLVSHICTSKFFPADLCKAMNEGFSSVDRTFLEKCQRENIKSGCTAICALVTASNISLAWVGDCAAVVIDRFHNSSLLTRAHNVENSKERARIENSGGFIINVQGEYRVNGWINVTRSFGDITIKPPLIVEPDTTTFSIGDEHMFLVLGSDGFWDGVSPTKCAQLVSDFLLNLSDSSGKTYLR</sequence>
<keyword evidence="7" id="KW-1185">Reference proteome</keyword>
<evidence type="ECO:0000313" key="6">
    <source>
        <dbReference type="EMBL" id="VDP08719.1"/>
    </source>
</evidence>
<dbReference type="Gene3D" id="3.60.40.10">
    <property type="entry name" value="PPM-type phosphatase domain"/>
    <property type="match status" value="1"/>
</dbReference>
<reference evidence="6 7" key="2">
    <citation type="submission" date="2018-11" db="EMBL/GenBank/DDBJ databases">
        <authorList>
            <consortium name="Pathogen Informatics"/>
        </authorList>
    </citation>
    <scope>NUCLEOTIDE SEQUENCE [LARGE SCALE GENOMIC DNA]</scope>
</reference>
<dbReference type="PROSITE" id="PS51746">
    <property type="entry name" value="PPM_2"/>
    <property type="match status" value="1"/>
</dbReference>
<dbReference type="SMART" id="SM00332">
    <property type="entry name" value="PP2Cc"/>
    <property type="match status" value="1"/>
</dbReference>
<proteinExistence type="inferred from homology"/>
<keyword evidence="1" id="KW-0479">Metal-binding</keyword>
<evidence type="ECO:0000256" key="2">
    <source>
        <dbReference type="ARBA" id="ARBA00022801"/>
    </source>
</evidence>
<organism evidence="8">
    <name type="scientific">Soboliphyme baturini</name>
    <dbReference type="NCBI Taxonomy" id="241478"/>
    <lineage>
        <taxon>Eukaryota</taxon>
        <taxon>Metazoa</taxon>
        <taxon>Ecdysozoa</taxon>
        <taxon>Nematoda</taxon>
        <taxon>Enoplea</taxon>
        <taxon>Dorylaimia</taxon>
        <taxon>Dioctophymatida</taxon>
        <taxon>Dioctophymatoidea</taxon>
        <taxon>Soboliphymatidae</taxon>
        <taxon>Soboliphyme</taxon>
    </lineage>
</organism>
<dbReference type="InterPro" id="IPR036457">
    <property type="entry name" value="PPM-type-like_dom_sf"/>
</dbReference>
<evidence type="ECO:0000256" key="4">
    <source>
        <dbReference type="RuleBase" id="RU003465"/>
    </source>
</evidence>
<evidence type="ECO:0000256" key="3">
    <source>
        <dbReference type="ARBA" id="ARBA00022912"/>
    </source>
</evidence>
<dbReference type="InterPro" id="IPR001932">
    <property type="entry name" value="PPM-type_phosphatase-like_dom"/>
</dbReference>
<reference evidence="8" key="1">
    <citation type="submission" date="2016-06" db="UniProtKB">
        <authorList>
            <consortium name="WormBaseParasite"/>
        </authorList>
    </citation>
    <scope>IDENTIFICATION</scope>
</reference>
<keyword evidence="3 4" id="KW-0904">Protein phosphatase</keyword>
<dbReference type="PANTHER" id="PTHR13832">
    <property type="entry name" value="PROTEIN PHOSPHATASE 2C"/>
    <property type="match status" value="1"/>
</dbReference>
<name>A0A183IQP2_9BILA</name>
<dbReference type="Proteomes" id="UP000270296">
    <property type="component" value="Unassembled WGS sequence"/>
</dbReference>
<dbReference type="GO" id="GO:0004722">
    <property type="term" value="F:protein serine/threonine phosphatase activity"/>
    <property type="evidence" value="ECO:0007669"/>
    <property type="project" value="InterPro"/>
</dbReference>
<dbReference type="EMBL" id="UZAM01009360">
    <property type="protein sequence ID" value="VDP08719.1"/>
    <property type="molecule type" value="Genomic_DNA"/>
</dbReference>
<dbReference type="AlphaFoldDB" id="A0A183IQP2"/>
<keyword evidence="2 4" id="KW-0378">Hydrolase</keyword>
<dbReference type="PROSITE" id="PS01032">
    <property type="entry name" value="PPM_1"/>
    <property type="match status" value="1"/>
</dbReference>
<evidence type="ECO:0000313" key="7">
    <source>
        <dbReference type="Proteomes" id="UP000270296"/>
    </source>
</evidence>
<comment type="similarity">
    <text evidence="4">Belongs to the PP2C family.</text>
</comment>
<dbReference type="SUPFAM" id="SSF81606">
    <property type="entry name" value="PP2C-like"/>
    <property type="match status" value="1"/>
</dbReference>
<gene>
    <name evidence="6" type="ORF">SBAD_LOCUS5939</name>
</gene>
<evidence type="ECO:0000256" key="1">
    <source>
        <dbReference type="ARBA" id="ARBA00022723"/>
    </source>
</evidence>
<evidence type="ECO:0000313" key="8">
    <source>
        <dbReference type="WBParaSite" id="SBAD_0000617401-mRNA-1"/>
    </source>
</evidence>
<dbReference type="Pfam" id="PF00481">
    <property type="entry name" value="PP2C"/>
    <property type="match status" value="1"/>
</dbReference>
<dbReference type="CDD" id="cd00143">
    <property type="entry name" value="PP2Cc"/>
    <property type="match status" value="1"/>
</dbReference>
<dbReference type="OrthoDB" id="10264738at2759"/>
<dbReference type="PANTHER" id="PTHR13832:SF818">
    <property type="entry name" value="SD03870P"/>
    <property type="match status" value="1"/>
</dbReference>
<dbReference type="InterPro" id="IPR015655">
    <property type="entry name" value="PP2C"/>
</dbReference>
<accession>A0A183IQP2</accession>
<evidence type="ECO:0000259" key="5">
    <source>
        <dbReference type="PROSITE" id="PS51746"/>
    </source>
</evidence>
<dbReference type="WBParaSite" id="SBAD_0000617401-mRNA-1">
    <property type="protein sequence ID" value="SBAD_0000617401-mRNA-1"/>
    <property type="gene ID" value="SBAD_0000617401"/>
</dbReference>
<feature type="domain" description="PPM-type phosphatase" evidence="5">
    <location>
        <begin position="164"/>
        <end position="440"/>
    </location>
</feature>